<keyword evidence="2" id="KW-1185">Reference proteome</keyword>
<dbReference type="Proteomes" id="UP000785679">
    <property type="component" value="Unassembled WGS sequence"/>
</dbReference>
<name>A0A8J8NFF1_HALGN</name>
<reference evidence="1" key="1">
    <citation type="submission" date="2019-06" db="EMBL/GenBank/DDBJ databases">
        <authorList>
            <person name="Zheng W."/>
        </authorList>
    </citation>
    <scope>NUCLEOTIDE SEQUENCE</scope>
    <source>
        <strain evidence="1">QDHG01</strain>
    </source>
</reference>
<dbReference type="AlphaFoldDB" id="A0A8J8NFF1"/>
<dbReference type="EMBL" id="RRYP01017672">
    <property type="protein sequence ID" value="TNV74007.1"/>
    <property type="molecule type" value="Genomic_DNA"/>
</dbReference>
<proteinExistence type="predicted"/>
<accession>A0A8J8NFF1</accession>
<evidence type="ECO:0000313" key="1">
    <source>
        <dbReference type="EMBL" id="TNV74007.1"/>
    </source>
</evidence>
<evidence type="ECO:0000313" key="2">
    <source>
        <dbReference type="Proteomes" id="UP000785679"/>
    </source>
</evidence>
<protein>
    <submittedName>
        <fullName evidence="1">Uncharacterized protein</fullName>
    </submittedName>
</protein>
<organism evidence="1 2">
    <name type="scientific">Halteria grandinella</name>
    <dbReference type="NCBI Taxonomy" id="5974"/>
    <lineage>
        <taxon>Eukaryota</taxon>
        <taxon>Sar</taxon>
        <taxon>Alveolata</taxon>
        <taxon>Ciliophora</taxon>
        <taxon>Intramacronucleata</taxon>
        <taxon>Spirotrichea</taxon>
        <taxon>Stichotrichia</taxon>
        <taxon>Sporadotrichida</taxon>
        <taxon>Halteriidae</taxon>
        <taxon>Halteria</taxon>
    </lineage>
</organism>
<gene>
    <name evidence="1" type="ORF">FGO68_gene7916</name>
</gene>
<comment type="caution">
    <text evidence="1">The sequence shown here is derived from an EMBL/GenBank/DDBJ whole genome shotgun (WGS) entry which is preliminary data.</text>
</comment>
<sequence>MLKFSECIDIKMACKPGETQVEALQNLDRLCEFLLLALLSLKQEKIETKIYLTIQAFQGFSTLFIRNDHKLS</sequence>